<protein>
    <submittedName>
        <fullName evidence="1">Uncharacterized protein</fullName>
    </submittedName>
</protein>
<dbReference type="AlphaFoldDB" id="A0A0D6PDE5"/>
<reference evidence="1 2" key="1">
    <citation type="submission" date="2012-11" db="EMBL/GenBank/DDBJ databases">
        <title>Whole genome sequence of Acidocella aminolytica 101 = DSM 11237.</title>
        <authorList>
            <person name="Azuma Y."/>
            <person name="Higashiura N."/>
            <person name="Hirakawa H."/>
            <person name="Matsushita K."/>
        </authorList>
    </citation>
    <scope>NUCLEOTIDE SEQUENCE [LARGE SCALE GENOMIC DNA]</scope>
    <source>
        <strain evidence="2">101 / DSM 11237</strain>
    </source>
</reference>
<name>A0A0D6PDE5_9PROT</name>
<dbReference type="Proteomes" id="UP000032668">
    <property type="component" value="Unassembled WGS sequence"/>
</dbReference>
<keyword evidence="2" id="KW-1185">Reference proteome</keyword>
<dbReference type="OrthoDB" id="7216521at2"/>
<dbReference type="EMBL" id="BANC01000020">
    <property type="protein sequence ID" value="GAN79381.1"/>
    <property type="molecule type" value="Genomic_DNA"/>
</dbReference>
<proteinExistence type="predicted"/>
<comment type="caution">
    <text evidence="1">The sequence shown here is derived from an EMBL/GenBank/DDBJ whole genome shotgun (WGS) entry which is preliminary data.</text>
</comment>
<dbReference type="STRING" id="1120923.SAMN02746095_00377"/>
<gene>
    <name evidence="1" type="ORF">Aam_020_145</name>
</gene>
<evidence type="ECO:0000313" key="2">
    <source>
        <dbReference type="Proteomes" id="UP000032668"/>
    </source>
</evidence>
<evidence type="ECO:0000313" key="1">
    <source>
        <dbReference type="EMBL" id="GAN79381.1"/>
    </source>
</evidence>
<sequence length="318" mass="34640">MTHSQRSDSAQVPFHQQQGAAWLSVAAMLADLAFETDPLGRFTAFGPGRVLGRAPAEMLGQELAGLIAGGKAEDTLVSTTEFRQIVTTICVECVAWHGQMRLSWDGSQSRLFRVSLAPRFSNGNIVGTYGLLFDLEAAELALPGRDNEGKNGPQRASILDVETGLWTAPFFANEISRRLDRLDVEERPGTLIYLGFSRSTSKLRAAVAMRLAEELRDIVRPTDLLGRIDETTIGLWCDGMDHLTGGERAAKFCTTLPSLLPEQALLTVGVAPRWSGSGEDAGIVMEHAAVTLRLADFACQRQEPGTEPASAWRVWQTD</sequence>
<dbReference type="RefSeq" id="WP_048877827.1">
    <property type="nucleotide sequence ID" value="NZ_BANC01000020.1"/>
</dbReference>
<organism evidence="1 2">
    <name type="scientific">Acidocella aminolytica 101 = DSM 11237</name>
    <dbReference type="NCBI Taxonomy" id="1120923"/>
    <lineage>
        <taxon>Bacteria</taxon>
        <taxon>Pseudomonadati</taxon>
        <taxon>Pseudomonadota</taxon>
        <taxon>Alphaproteobacteria</taxon>
        <taxon>Acetobacterales</taxon>
        <taxon>Acidocellaceae</taxon>
        <taxon>Acidocella</taxon>
    </lineage>
</organism>
<accession>A0A0D6PDE5</accession>